<dbReference type="PANTHER" id="PTHR24252:SF7">
    <property type="entry name" value="HYALIN"/>
    <property type="match status" value="1"/>
</dbReference>
<organism evidence="4">
    <name type="scientific">Tityus serrulatus</name>
    <name type="common">Brazilian yellow scorpion</name>
    <dbReference type="NCBI Taxonomy" id="6887"/>
    <lineage>
        <taxon>Eukaryota</taxon>
        <taxon>Metazoa</taxon>
        <taxon>Ecdysozoa</taxon>
        <taxon>Arthropoda</taxon>
        <taxon>Chelicerata</taxon>
        <taxon>Arachnida</taxon>
        <taxon>Scorpiones</taxon>
        <taxon>Buthida</taxon>
        <taxon>Buthoidea</taxon>
        <taxon>Buthidae</taxon>
        <taxon>Tityus</taxon>
    </lineage>
</organism>
<evidence type="ECO:0000256" key="1">
    <source>
        <dbReference type="ARBA" id="ARBA00023157"/>
    </source>
</evidence>
<dbReference type="EMBL" id="HG710136">
    <property type="protein sequence ID" value="CDJ26712.1"/>
    <property type="molecule type" value="mRNA"/>
</dbReference>
<name>U6JP92_TITSE</name>
<dbReference type="InterPro" id="IPR009003">
    <property type="entry name" value="Peptidase_S1_PA"/>
</dbReference>
<dbReference type="InterPro" id="IPR043504">
    <property type="entry name" value="Peptidase_S1_PA_chymotrypsin"/>
</dbReference>
<dbReference type="InterPro" id="IPR001254">
    <property type="entry name" value="Trypsin_dom"/>
</dbReference>
<keyword evidence="1" id="KW-1015">Disulfide bond</keyword>
<protein>
    <submittedName>
        <fullName evidence="4">Trypsin-like serine peptidase 2 protein</fullName>
    </submittedName>
</protein>
<dbReference type="PANTHER" id="PTHR24252">
    <property type="entry name" value="ACROSIN-RELATED"/>
    <property type="match status" value="1"/>
</dbReference>
<feature type="domain" description="Peptidase S1" evidence="3">
    <location>
        <begin position="1"/>
        <end position="86"/>
    </location>
</feature>
<dbReference type="PROSITE" id="PS00135">
    <property type="entry name" value="TRYPSIN_SER"/>
    <property type="match status" value="1"/>
</dbReference>
<dbReference type="FunFam" id="2.40.10.10:FF:000002">
    <property type="entry name" value="Transmembrane protease serine"/>
    <property type="match status" value="1"/>
</dbReference>
<feature type="non-terminal residue" evidence="4">
    <location>
        <position position="1"/>
    </location>
</feature>
<evidence type="ECO:0000259" key="3">
    <source>
        <dbReference type="PROSITE" id="PS50240"/>
    </source>
</evidence>
<evidence type="ECO:0000313" key="4">
    <source>
        <dbReference type="EMBL" id="CDJ26712.1"/>
    </source>
</evidence>
<feature type="non-terminal residue" evidence="4">
    <location>
        <position position="86"/>
    </location>
</feature>
<dbReference type="Gene3D" id="2.40.10.10">
    <property type="entry name" value="Trypsin-like serine proteases"/>
    <property type="match status" value="1"/>
</dbReference>
<comment type="similarity">
    <text evidence="2">Belongs to the peptidase S1 family. CLIP subfamily.</text>
</comment>
<accession>U6JP92</accession>
<evidence type="ECO:0000256" key="2">
    <source>
        <dbReference type="ARBA" id="ARBA00024195"/>
    </source>
</evidence>
<gene>
    <name evidence="4" type="primary">prss</name>
</gene>
<reference evidence="4" key="1">
    <citation type="submission" date="2013-10" db="EMBL/GenBank/DDBJ databases">
        <authorList>
            <person name="Fuzita F."/>
        </authorList>
    </citation>
    <scope>NUCLEOTIDE SEQUENCE</scope>
    <source>
        <tissue evidence="4">Midgut glands</tissue>
    </source>
</reference>
<dbReference type="PROSITE" id="PS50240">
    <property type="entry name" value="TRYPSIN_DOM"/>
    <property type="match status" value="1"/>
</dbReference>
<dbReference type="AlphaFoldDB" id="U6JP92"/>
<sequence>WNQDTCRRNFIFVNQVTAGMICAGYNEGGKSVCNGDSGGPLQCLMEDGKFHQVGVTSWGVGCAWPRYPGVFARVPVFKDWIESTIA</sequence>
<dbReference type="InterPro" id="IPR033116">
    <property type="entry name" value="TRYPSIN_SER"/>
</dbReference>
<dbReference type="GO" id="GO:0004252">
    <property type="term" value="F:serine-type endopeptidase activity"/>
    <property type="evidence" value="ECO:0007669"/>
    <property type="project" value="InterPro"/>
</dbReference>
<dbReference type="Pfam" id="PF00089">
    <property type="entry name" value="Trypsin"/>
    <property type="match status" value="1"/>
</dbReference>
<dbReference type="GO" id="GO:0006508">
    <property type="term" value="P:proteolysis"/>
    <property type="evidence" value="ECO:0007669"/>
    <property type="project" value="InterPro"/>
</dbReference>
<proteinExistence type="evidence at transcript level"/>
<reference evidence="4" key="2">
    <citation type="journal article" date="2015" name="PLoS ONE">
        <title>Biochemical, transcriptomic and proteomic analyses of digestion in the scorpion Tityus serrulatus: insights into function and evolution of digestion in an ancient arthropod.</title>
        <authorList>
            <person name="Fuzita F.J."/>
            <person name="Pinkse M.W.H."/>
            <person name="Patane J.S.L."/>
            <person name="Juliano M.A."/>
            <person name="Verhaert P.D.E.M."/>
            <person name="Lopes A.R."/>
        </authorList>
    </citation>
    <scope>NUCLEOTIDE SEQUENCE</scope>
    <source>
        <tissue evidence="4">Midgut glands</tissue>
    </source>
</reference>
<dbReference type="SUPFAM" id="SSF50494">
    <property type="entry name" value="Trypsin-like serine proteases"/>
    <property type="match status" value="1"/>
</dbReference>